<dbReference type="InterPro" id="IPR019734">
    <property type="entry name" value="TPR_rpt"/>
</dbReference>
<sequence length="172" mass="20013">MENEWIKEGNILLESKQFEEAELLANSILGSDPSNSKAEFILTQAWIGMGKEERKKGNFQKAKEYLGKAYEKWPLNENIRKELAELENSHLQFKKSPMPLRNNSLIQNVYNKSTEDLTLSVNLLRLEIEKLKTELETERKEHTKEKSWAWAYLLLGIQIVVLFGIFSKISKL</sequence>
<dbReference type="SUPFAM" id="SSF48452">
    <property type="entry name" value="TPR-like"/>
    <property type="match status" value="1"/>
</dbReference>
<dbReference type="Proteomes" id="UP000245076">
    <property type="component" value="Unassembled WGS sequence"/>
</dbReference>
<keyword evidence="1" id="KW-0802">TPR repeat</keyword>
<feature type="repeat" description="TPR" evidence="1">
    <location>
        <begin position="43"/>
        <end position="76"/>
    </location>
</feature>
<dbReference type="Gene3D" id="1.25.40.10">
    <property type="entry name" value="Tetratricopeptide repeat domain"/>
    <property type="match status" value="1"/>
</dbReference>
<feature type="transmembrane region" description="Helical" evidence="3">
    <location>
        <begin position="148"/>
        <end position="166"/>
    </location>
</feature>
<keyword evidence="2" id="KW-0175">Coiled coil</keyword>
<dbReference type="AlphaFoldDB" id="A0A2P2D0V4"/>
<keyword evidence="3" id="KW-0812">Transmembrane</keyword>
<comment type="caution">
    <text evidence="4">The sequence shown here is derived from an EMBL/GenBank/DDBJ whole genome shotgun (WGS) entry which is preliminary data.</text>
</comment>
<keyword evidence="3" id="KW-1133">Transmembrane helix</keyword>
<reference evidence="4 5" key="1">
    <citation type="submission" date="2018-02" db="EMBL/GenBank/DDBJ databases">
        <title>Novel Leptospira species isolated from soil and water in Japan.</title>
        <authorList>
            <person name="Nakao R."/>
            <person name="Masuzawa T."/>
        </authorList>
    </citation>
    <scope>NUCLEOTIDE SEQUENCE [LARGE SCALE GENOMIC DNA]</scope>
    <source>
        <strain evidence="4 5">E8</strain>
    </source>
</reference>
<evidence type="ECO:0000256" key="2">
    <source>
        <dbReference type="SAM" id="Coils"/>
    </source>
</evidence>
<feature type="coiled-coil region" evidence="2">
    <location>
        <begin position="76"/>
        <end position="145"/>
    </location>
</feature>
<evidence type="ECO:0000313" key="5">
    <source>
        <dbReference type="Proteomes" id="UP000245076"/>
    </source>
</evidence>
<evidence type="ECO:0000313" key="4">
    <source>
        <dbReference type="EMBL" id="GBF38279.1"/>
    </source>
</evidence>
<evidence type="ECO:0000256" key="3">
    <source>
        <dbReference type="SAM" id="Phobius"/>
    </source>
</evidence>
<name>A0A2P2D0V4_9LEPT</name>
<gene>
    <name evidence="4" type="ORF">LPTSP1_12700</name>
</gene>
<proteinExistence type="predicted"/>
<keyword evidence="3" id="KW-0472">Membrane</keyword>
<dbReference type="SMART" id="SM00028">
    <property type="entry name" value="TPR"/>
    <property type="match status" value="2"/>
</dbReference>
<protein>
    <submittedName>
        <fullName evidence="4">Tetratricopeptide repeat protein</fullName>
    </submittedName>
</protein>
<organism evidence="4 5">
    <name type="scientific">Leptospira johnsonii</name>
    <dbReference type="NCBI Taxonomy" id="1917820"/>
    <lineage>
        <taxon>Bacteria</taxon>
        <taxon>Pseudomonadati</taxon>
        <taxon>Spirochaetota</taxon>
        <taxon>Spirochaetia</taxon>
        <taxon>Leptospirales</taxon>
        <taxon>Leptospiraceae</taxon>
        <taxon>Leptospira</taxon>
    </lineage>
</organism>
<accession>A0A2P2D0V4</accession>
<dbReference type="PROSITE" id="PS50005">
    <property type="entry name" value="TPR"/>
    <property type="match status" value="1"/>
</dbReference>
<dbReference type="EMBL" id="BFAY01000007">
    <property type="protein sequence ID" value="GBF38279.1"/>
    <property type="molecule type" value="Genomic_DNA"/>
</dbReference>
<evidence type="ECO:0000256" key="1">
    <source>
        <dbReference type="PROSITE-ProRule" id="PRU00339"/>
    </source>
</evidence>
<dbReference type="InterPro" id="IPR011990">
    <property type="entry name" value="TPR-like_helical_dom_sf"/>
</dbReference>
<keyword evidence="5" id="KW-1185">Reference proteome</keyword>